<evidence type="ECO:0000313" key="9">
    <source>
        <dbReference type="EMBL" id="OYQ31131.1"/>
    </source>
</evidence>
<feature type="domain" description="ABC3 transporter permease C-terminal" evidence="8">
    <location>
        <begin position="272"/>
        <end position="392"/>
    </location>
</feature>
<dbReference type="Pfam" id="PF02687">
    <property type="entry name" value="FtsX"/>
    <property type="match status" value="1"/>
</dbReference>
<sequence>MSRLAVILRLAVRDLVDEWPNAACLVVVVAAAAAPLLLLLAIRDGVVGQMRAELTRFPASRELVSIGQPRVTWPMIVGLQRRPEVDFVVPRTRLLAASAVIEVPFGRSAVDLVPTGPGDPLINRPKGDGIVLSDQAARIIRARPGQTVTLIISRTRPNGERQTVQLPTRVSAILPPGQSSRQIVLLDAQYLVATEIYREDETVADFDAALTLAKATFKTRVYSGLRIYARSVDDLAAVRTMLLALGIETDSRLEEARLVQRLDQSLGTIIAVLATVAASGLAVSLAAAQWGWVERRRSDLGYLRLIGLDRSELMLLPLFIGLIVTIVGMGIATGLGVLGHLAVNSLFAGMLGGLATISALSPGHVAQVGLLAGVASLLASILGSLAARRIGPAVALREQTR</sequence>
<accession>A0A255YPJ7</accession>
<evidence type="ECO:0000256" key="7">
    <source>
        <dbReference type="SAM" id="Phobius"/>
    </source>
</evidence>
<feature type="transmembrane region" description="Helical" evidence="7">
    <location>
        <begin position="366"/>
        <end position="387"/>
    </location>
</feature>
<evidence type="ECO:0000313" key="10">
    <source>
        <dbReference type="Proteomes" id="UP000216991"/>
    </source>
</evidence>
<keyword evidence="3" id="KW-1003">Cell membrane</keyword>
<keyword evidence="10" id="KW-1185">Reference proteome</keyword>
<dbReference type="AlphaFoldDB" id="A0A255YPJ7"/>
<dbReference type="PANTHER" id="PTHR30489:SF0">
    <property type="entry name" value="LIPOPROTEIN-RELEASING SYSTEM TRANSMEMBRANE PROTEIN LOLE"/>
    <property type="match status" value="1"/>
</dbReference>
<organism evidence="9 10">
    <name type="scientific">Sandarakinorhabdus cyanobacteriorum</name>
    <dbReference type="NCBI Taxonomy" id="1981098"/>
    <lineage>
        <taxon>Bacteria</taxon>
        <taxon>Pseudomonadati</taxon>
        <taxon>Pseudomonadota</taxon>
        <taxon>Alphaproteobacteria</taxon>
        <taxon>Sphingomonadales</taxon>
        <taxon>Sphingosinicellaceae</taxon>
        <taxon>Sandarakinorhabdus</taxon>
    </lineage>
</organism>
<evidence type="ECO:0000256" key="6">
    <source>
        <dbReference type="ARBA" id="ARBA00023136"/>
    </source>
</evidence>
<keyword evidence="4 7" id="KW-0812">Transmembrane</keyword>
<gene>
    <name evidence="9" type="ORF">CHU93_05190</name>
</gene>
<evidence type="ECO:0000256" key="1">
    <source>
        <dbReference type="ARBA" id="ARBA00004651"/>
    </source>
</evidence>
<keyword evidence="5 7" id="KW-1133">Transmembrane helix</keyword>
<comment type="subcellular location">
    <subcellularLocation>
        <location evidence="1">Cell membrane</location>
        <topology evidence="1">Multi-pass membrane protein</topology>
    </subcellularLocation>
</comment>
<reference evidence="9 10" key="1">
    <citation type="submission" date="2017-07" db="EMBL/GenBank/DDBJ databases">
        <title>Sandarakinorhabdus cyanobacteriorum sp. nov., a novel bacterium isolated from cyanobacterial aggregates in a eutrophic lake.</title>
        <authorList>
            <person name="Cai H."/>
        </authorList>
    </citation>
    <scope>NUCLEOTIDE SEQUENCE [LARGE SCALE GENOMIC DNA]</scope>
    <source>
        <strain evidence="9 10">TH057</strain>
    </source>
</reference>
<dbReference type="Proteomes" id="UP000216991">
    <property type="component" value="Unassembled WGS sequence"/>
</dbReference>
<feature type="transmembrane region" description="Helical" evidence="7">
    <location>
        <begin position="313"/>
        <end position="334"/>
    </location>
</feature>
<comment type="similarity">
    <text evidence="2">Belongs to the ABC-4 integral membrane protein family. LolC/E subfamily.</text>
</comment>
<evidence type="ECO:0000256" key="2">
    <source>
        <dbReference type="ARBA" id="ARBA00005236"/>
    </source>
</evidence>
<dbReference type="RefSeq" id="WP_094473086.1">
    <property type="nucleotide sequence ID" value="NZ_NOXT01000091.1"/>
</dbReference>
<dbReference type="EMBL" id="NOXT01000091">
    <property type="protein sequence ID" value="OYQ31131.1"/>
    <property type="molecule type" value="Genomic_DNA"/>
</dbReference>
<evidence type="ECO:0000259" key="8">
    <source>
        <dbReference type="Pfam" id="PF02687"/>
    </source>
</evidence>
<keyword evidence="6 7" id="KW-0472">Membrane</keyword>
<dbReference type="OrthoDB" id="5410375at2"/>
<dbReference type="GO" id="GO:0098797">
    <property type="term" value="C:plasma membrane protein complex"/>
    <property type="evidence" value="ECO:0007669"/>
    <property type="project" value="TreeGrafter"/>
</dbReference>
<dbReference type="InterPro" id="IPR051447">
    <property type="entry name" value="Lipoprotein-release_system"/>
</dbReference>
<evidence type="ECO:0000256" key="4">
    <source>
        <dbReference type="ARBA" id="ARBA00022692"/>
    </source>
</evidence>
<feature type="transmembrane region" description="Helical" evidence="7">
    <location>
        <begin position="266"/>
        <end position="293"/>
    </location>
</feature>
<feature type="transmembrane region" description="Helical" evidence="7">
    <location>
        <begin position="20"/>
        <end position="42"/>
    </location>
</feature>
<feature type="transmembrane region" description="Helical" evidence="7">
    <location>
        <begin position="341"/>
        <end position="360"/>
    </location>
</feature>
<name>A0A255YPJ7_9SPHN</name>
<comment type="caution">
    <text evidence="9">The sequence shown here is derived from an EMBL/GenBank/DDBJ whole genome shotgun (WGS) entry which is preliminary data.</text>
</comment>
<proteinExistence type="inferred from homology"/>
<dbReference type="InterPro" id="IPR003838">
    <property type="entry name" value="ABC3_permease_C"/>
</dbReference>
<evidence type="ECO:0000256" key="3">
    <source>
        <dbReference type="ARBA" id="ARBA00022475"/>
    </source>
</evidence>
<dbReference type="GO" id="GO:0044874">
    <property type="term" value="P:lipoprotein localization to outer membrane"/>
    <property type="evidence" value="ECO:0007669"/>
    <property type="project" value="TreeGrafter"/>
</dbReference>
<evidence type="ECO:0000256" key="5">
    <source>
        <dbReference type="ARBA" id="ARBA00022989"/>
    </source>
</evidence>
<protein>
    <recommendedName>
        <fullName evidence="8">ABC3 transporter permease C-terminal domain-containing protein</fullName>
    </recommendedName>
</protein>
<dbReference type="PANTHER" id="PTHR30489">
    <property type="entry name" value="LIPOPROTEIN-RELEASING SYSTEM TRANSMEMBRANE PROTEIN LOLE"/>
    <property type="match status" value="1"/>
</dbReference>